<keyword evidence="7" id="KW-0460">Magnesium</keyword>
<name>Q2PY14_9BACT</name>
<keyword evidence="2" id="KW-0444">Lipid biosynthesis</keyword>
<protein>
    <submittedName>
        <fullName evidence="12">Probable mevalonate kinase</fullName>
    </submittedName>
</protein>
<evidence type="ECO:0000313" key="12">
    <source>
        <dbReference type="EMBL" id="ABC25413.1"/>
    </source>
</evidence>
<feature type="domain" description="GHMP kinase C-terminal" evidence="11">
    <location>
        <begin position="227"/>
        <end position="301"/>
    </location>
</feature>
<reference evidence="12" key="1">
    <citation type="journal article" date="2006" name="Appl. Environ. Microbiol.">
        <title>Comparative genomics of DNA fragments from six Antarctic marine planktonic bacteria.</title>
        <authorList>
            <person name="Grzymski J.J."/>
            <person name="Carter B.J."/>
            <person name="DeLong E.F."/>
            <person name="Feldman R.A."/>
            <person name="Ghadiri A."/>
            <person name="Murray A.E."/>
        </authorList>
    </citation>
    <scope>NUCLEOTIDE SEQUENCE</scope>
</reference>
<dbReference type="GO" id="GO:0005524">
    <property type="term" value="F:ATP binding"/>
    <property type="evidence" value="ECO:0007669"/>
    <property type="project" value="UniProtKB-KW"/>
</dbReference>
<evidence type="ECO:0000256" key="7">
    <source>
        <dbReference type="ARBA" id="ARBA00022842"/>
    </source>
</evidence>
<dbReference type="Pfam" id="PF00288">
    <property type="entry name" value="GHMP_kinases_N"/>
    <property type="match status" value="1"/>
</dbReference>
<keyword evidence="8" id="KW-0443">Lipid metabolism</keyword>
<dbReference type="GO" id="GO:0004496">
    <property type="term" value="F:mevalonate kinase activity"/>
    <property type="evidence" value="ECO:0007669"/>
    <property type="project" value="InterPro"/>
</dbReference>
<dbReference type="InterPro" id="IPR001174">
    <property type="entry name" value="HddA/FKP"/>
</dbReference>
<dbReference type="PRINTS" id="PR00960">
    <property type="entry name" value="LMBPPROTEIN"/>
</dbReference>
<evidence type="ECO:0000259" key="11">
    <source>
        <dbReference type="Pfam" id="PF08544"/>
    </source>
</evidence>
<dbReference type="SUPFAM" id="SSF54211">
    <property type="entry name" value="Ribosomal protein S5 domain 2-like"/>
    <property type="match status" value="1"/>
</dbReference>
<dbReference type="InterPro" id="IPR014721">
    <property type="entry name" value="Ribsml_uS5_D2-typ_fold_subgr"/>
</dbReference>
<dbReference type="EMBL" id="DQ295241">
    <property type="protein sequence ID" value="ABC25413.1"/>
    <property type="molecule type" value="Genomic_DNA"/>
</dbReference>
<accession>Q2PY14</accession>
<dbReference type="Gene3D" id="3.30.230.10">
    <property type="match status" value="1"/>
</dbReference>
<evidence type="ECO:0000256" key="9">
    <source>
        <dbReference type="ARBA" id="ARBA00029438"/>
    </source>
</evidence>
<keyword evidence="3" id="KW-0808">Transferase</keyword>
<dbReference type="InterPro" id="IPR013750">
    <property type="entry name" value="GHMP_kinase_C_dom"/>
</dbReference>
<dbReference type="GO" id="GO:0019287">
    <property type="term" value="P:isopentenyl diphosphate biosynthetic process, mevalonate pathway"/>
    <property type="evidence" value="ECO:0007669"/>
    <property type="project" value="TreeGrafter"/>
</dbReference>
<evidence type="ECO:0000256" key="4">
    <source>
        <dbReference type="ARBA" id="ARBA00022741"/>
    </source>
</evidence>
<evidence type="ECO:0000256" key="8">
    <source>
        <dbReference type="ARBA" id="ARBA00023098"/>
    </source>
</evidence>
<dbReference type="InterPro" id="IPR006204">
    <property type="entry name" value="GHMP_kinase_N_dom"/>
</dbReference>
<evidence type="ECO:0000256" key="2">
    <source>
        <dbReference type="ARBA" id="ARBA00022516"/>
    </source>
</evidence>
<keyword evidence="1" id="KW-0963">Cytoplasm</keyword>
<dbReference type="InterPro" id="IPR006205">
    <property type="entry name" value="Mev_gal_kin"/>
</dbReference>
<dbReference type="PANTHER" id="PTHR43290">
    <property type="entry name" value="MEVALONATE KINASE"/>
    <property type="match status" value="1"/>
</dbReference>
<dbReference type="InterPro" id="IPR036554">
    <property type="entry name" value="GHMP_kinase_C_sf"/>
</dbReference>
<evidence type="ECO:0000259" key="10">
    <source>
        <dbReference type="Pfam" id="PF00288"/>
    </source>
</evidence>
<evidence type="ECO:0000256" key="1">
    <source>
        <dbReference type="ARBA" id="ARBA00022490"/>
    </source>
</evidence>
<keyword evidence="6" id="KW-0067">ATP-binding</keyword>
<dbReference type="InterPro" id="IPR020568">
    <property type="entry name" value="Ribosomal_Su5_D2-typ_SF"/>
</dbReference>
<dbReference type="AlphaFoldDB" id="Q2PY14"/>
<dbReference type="Gene3D" id="3.30.70.890">
    <property type="entry name" value="GHMP kinase, C-terminal domain"/>
    <property type="match status" value="1"/>
</dbReference>
<comment type="pathway">
    <text evidence="9">Isoprenoid biosynthesis; isopentenyl diphosphate biosynthesis via mevalonate pathway; isopentenyl diphosphate from (R)-mevalonate: step 1/3.</text>
</comment>
<organism evidence="12">
    <name type="scientific">uncultured marine bacterium Ant39E11</name>
    <dbReference type="NCBI Taxonomy" id="360427"/>
    <lineage>
        <taxon>Bacteria</taxon>
        <taxon>environmental samples</taxon>
    </lineage>
</organism>
<sequence length="312" mass="34034">MKASFFAKILLFGEYGIIKESMGLSIPYRSFSGVLHVTTGELNASEHASNVSLKAFADYLRGLQLSGKALALLDMDRLEKDIHEGLIFNSSIPQGYGVGSSGALVAAIYATYSDKPLSLESMPGAESLAALKRQLAQMETFFHGKSSGIDPVICYLQLPLLISSDAELGAVGMPDEDLQGQGAIFLLNSGGPGETQPMVSIFMNKLKEAGFRRLMTQQFKSYNDACIQAFLKGDWDPLFNNLKSLSHLVLDNFRPMIPDHLVPAWQKGIDSNAYYLKLCGSGGGGYVLGFTKDYDRAKDLLADHDPELVLRF</sequence>
<evidence type="ECO:0000256" key="3">
    <source>
        <dbReference type="ARBA" id="ARBA00022679"/>
    </source>
</evidence>
<evidence type="ECO:0000256" key="5">
    <source>
        <dbReference type="ARBA" id="ARBA00022777"/>
    </source>
</evidence>
<dbReference type="Pfam" id="PF08544">
    <property type="entry name" value="GHMP_kinases_C"/>
    <property type="match status" value="1"/>
</dbReference>
<keyword evidence="5 12" id="KW-0418">Kinase</keyword>
<keyword evidence="4" id="KW-0547">Nucleotide-binding</keyword>
<proteinExistence type="predicted"/>
<dbReference type="PANTHER" id="PTHR43290:SF2">
    <property type="entry name" value="MEVALONATE KINASE"/>
    <property type="match status" value="1"/>
</dbReference>
<evidence type="ECO:0000256" key="6">
    <source>
        <dbReference type="ARBA" id="ARBA00022840"/>
    </source>
</evidence>
<feature type="domain" description="GHMP kinase N-terminal" evidence="10">
    <location>
        <begin position="86"/>
        <end position="156"/>
    </location>
</feature>
<dbReference type="GO" id="GO:0005829">
    <property type="term" value="C:cytosol"/>
    <property type="evidence" value="ECO:0007669"/>
    <property type="project" value="TreeGrafter"/>
</dbReference>
<dbReference type="SUPFAM" id="SSF55060">
    <property type="entry name" value="GHMP Kinase, C-terminal domain"/>
    <property type="match status" value="1"/>
</dbReference>